<keyword evidence="2" id="KW-1003">Cell membrane</keyword>
<gene>
    <name evidence="8" type="ORF">K788_0000547</name>
</gene>
<feature type="domain" description="EamA" evidence="7">
    <location>
        <begin position="202"/>
        <end position="337"/>
    </location>
</feature>
<keyword evidence="5 6" id="KW-0472">Membrane</keyword>
<evidence type="ECO:0000313" key="8">
    <source>
        <dbReference type="EMBL" id="ALL68391.1"/>
    </source>
</evidence>
<feature type="transmembrane region" description="Helical" evidence="6">
    <location>
        <begin position="82"/>
        <end position="99"/>
    </location>
</feature>
<feature type="domain" description="EamA" evidence="7">
    <location>
        <begin position="46"/>
        <end position="184"/>
    </location>
</feature>
<name>A0A0P0RIP2_9BURK</name>
<evidence type="ECO:0000256" key="3">
    <source>
        <dbReference type="ARBA" id="ARBA00022692"/>
    </source>
</evidence>
<feature type="transmembrane region" description="Helical" evidence="6">
    <location>
        <begin position="167"/>
        <end position="187"/>
    </location>
</feature>
<keyword evidence="3 6" id="KW-0812">Transmembrane</keyword>
<evidence type="ECO:0000256" key="5">
    <source>
        <dbReference type="ARBA" id="ARBA00023136"/>
    </source>
</evidence>
<dbReference type="InterPro" id="IPR000620">
    <property type="entry name" value="EamA_dom"/>
</dbReference>
<comment type="subcellular location">
    <subcellularLocation>
        <location evidence="1">Cell membrane</location>
        <topology evidence="1">Multi-pass membrane protein</topology>
    </subcellularLocation>
</comment>
<organism evidence="8 9">
    <name type="scientific">Paraburkholderia caribensis MBA4</name>
    <dbReference type="NCBI Taxonomy" id="1323664"/>
    <lineage>
        <taxon>Bacteria</taxon>
        <taxon>Pseudomonadati</taxon>
        <taxon>Pseudomonadota</taxon>
        <taxon>Betaproteobacteria</taxon>
        <taxon>Burkholderiales</taxon>
        <taxon>Burkholderiaceae</taxon>
        <taxon>Paraburkholderia</taxon>
    </lineage>
</organism>
<feature type="transmembrane region" description="Helical" evidence="6">
    <location>
        <begin position="47"/>
        <end position="70"/>
    </location>
</feature>
<protein>
    <submittedName>
        <fullName evidence="8">Permeases of the drug/metabolite transporter (DMT) superfamily</fullName>
    </submittedName>
</protein>
<dbReference type="RefSeq" id="WP_233451431.1">
    <property type="nucleotide sequence ID" value="NZ_CP012747.1"/>
</dbReference>
<evidence type="ECO:0000313" key="9">
    <source>
        <dbReference type="Proteomes" id="UP000019146"/>
    </source>
</evidence>
<dbReference type="Pfam" id="PF00892">
    <property type="entry name" value="EamA"/>
    <property type="match status" value="2"/>
</dbReference>
<dbReference type="AlphaFoldDB" id="A0A0P0RIP2"/>
<evidence type="ECO:0000256" key="2">
    <source>
        <dbReference type="ARBA" id="ARBA00022475"/>
    </source>
</evidence>
<evidence type="ECO:0000259" key="7">
    <source>
        <dbReference type="Pfam" id="PF00892"/>
    </source>
</evidence>
<feature type="transmembrane region" description="Helical" evidence="6">
    <location>
        <begin position="324"/>
        <end position="343"/>
    </location>
</feature>
<feature type="transmembrane region" description="Helical" evidence="6">
    <location>
        <begin position="299"/>
        <end position="318"/>
    </location>
</feature>
<dbReference type="PANTHER" id="PTHR42920:SF14">
    <property type="entry name" value="TRANSPORTER, DRUG_METABOLITE EXPORTER FAMILY"/>
    <property type="match status" value="1"/>
</dbReference>
<evidence type="ECO:0000256" key="1">
    <source>
        <dbReference type="ARBA" id="ARBA00004651"/>
    </source>
</evidence>
<feature type="transmembrane region" description="Helical" evidence="6">
    <location>
        <begin position="111"/>
        <end position="130"/>
    </location>
</feature>
<dbReference type="KEGG" id="bcai:K788_0000547"/>
<evidence type="ECO:0000256" key="6">
    <source>
        <dbReference type="SAM" id="Phobius"/>
    </source>
</evidence>
<evidence type="ECO:0000256" key="4">
    <source>
        <dbReference type="ARBA" id="ARBA00022989"/>
    </source>
</evidence>
<dbReference type="Proteomes" id="UP000019146">
    <property type="component" value="Chromosome 2"/>
</dbReference>
<reference evidence="8 9" key="1">
    <citation type="journal article" date="2014" name="Genome Announc.">
        <title>Draft Genome Sequence of the Haloacid-Degrading Burkholderia caribensis Strain MBA4.</title>
        <authorList>
            <person name="Pan Y."/>
            <person name="Kong K.F."/>
            <person name="Tsang J.S."/>
        </authorList>
    </citation>
    <scope>NUCLEOTIDE SEQUENCE [LARGE SCALE GENOMIC DNA]</scope>
    <source>
        <strain evidence="8 9">MBA4</strain>
    </source>
</reference>
<feature type="transmembrane region" description="Helical" evidence="6">
    <location>
        <begin position="142"/>
        <end position="160"/>
    </location>
</feature>
<feature type="transmembrane region" description="Helical" evidence="6">
    <location>
        <begin position="199"/>
        <end position="222"/>
    </location>
</feature>
<feature type="transmembrane region" description="Helical" evidence="6">
    <location>
        <begin position="234"/>
        <end position="257"/>
    </location>
</feature>
<dbReference type="GO" id="GO:0005886">
    <property type="term" value="C:plasma membrane"/>
    <property type="evidence" value="ECO:0007669"/>
    <property type="project" value="UniProtKB-SubCell"/>
</dbReference>
<proteinExistence type="predicted"/>
<dbReference type="PANTHER" id="PTHR42920">
    <property type="entry name" value="OS03G0707200 PROTEIN-RELATED"/>
    <property type="match status" value="1"/>
</dbReference>
<dbReference type="GeneID" id="69972108"/>
<dbReference type="EMBL" id="CP012747">
    <property type="protein sequence ID" value="ALL68391.1"/>
    <property type="molecule type" value="Genomic_DNA"/>
</dbReference>
<accession>A0A0P0RIP2</accession>
<dbReference type="InterPro" id="IPR051258">
    <property type="entry name" value="Diverse_Substrate_Transporter"/>
</dbReference>
<feature type="transmembrane region" description="Helical" evidence="6">
    <location>
        <begin position="269"/>
        <end position="287"/>
    </location>
</feature>
<sequence>MQQFDEEFFLASDLKLNGNASVSTTDHATNTPVISEHRVRGSSYSSGVILCLLATLAFGIMFPVMTSALVHIDPFTFTSLRYLIAGTAFLALLIGKEGWQSLNLKGERIWLAWFLGSIGFAGFGFFVFLGQKLAGRDGALTASIMMATQPLLGLLVNSIARRVLPPLFTFVFVLLSFCGVTLVITKGNVGALLSEPQGYSANALIVIGALCWVIYTFCATSFPKWSAFKYTTVTTWFGLSTIIVVNLILFAVHIVRVPRVADIAAVTPHLLYMGIVAGFGGILAWNLGNRILTPLNGVLFVDVIPITTFIVSSIEGVVPTKMQVVGACLTGAALIFNNAYLRARTRNLTPKK</sequence>
<keyword evidence="4 6" id="KW-1133">Transmembrane helix</keyword>